<dbReference type="EC" id="2.1.1.228" evidence="5 15"/>
<evidence type="ECO:0000256" key="9">
    <source>
        <dbReference type="ARBA" id="ARBA00022679"/>
    </source>
</evidence>
<reference evidence="19 20" key="1">
    <citation type="submission" date="2016-11" db="EMBL/GenBank/DDBJ databases">
        <authorList>
            <person name="Jaros S."/>
            <person name="Januszkiewicz K."/>
            <person name="Wedrychowicz H."/>
        </authorList>
    </citation>
    <scope>NUCLEOTIDE SEQUENCE [LARGE SCALE GENOMIC DNA]</scope>
    <source>
        <strain evidence="19 20">DSM 17918</strain>
    </source>
</reference>
<dbReference type="InterPro" id="IPR029028">
    <property type="entry name" value="Alpha/beta_knot_MTases"/>
</dbReference>
<evidence type="ECO:0000256" key="5">
    <source>
        <dbReference type="ARBA" id="ARBA00012807"/>
    </source>
</evidence>
<evidence type="ECO:0000256" key="8">
    <source>
        <dbReference type="ARBA" id="ARBA00022603"/>
    </source>
</evidence>
<keyword evidence="20" id="KW-1185">Reference proteome</keyword>
<evidence type="ECO:0000259" key="18">
    <source>
        <dbReference type="Pfam" id="PF01746"/>
    </source>
</evidence>
<dbReference type="STRING" id="1121256.SAMN02746089_02496"/>
<evidence type="ECO:0000313" key="20">
    <source>
        <dbReference type="Proteomes" id="UP000184088"/>
    </source>
</evidence>
<dbReference type="Pfam" id="PF01746">
    <property type="entry name" value="tRNA_m1G_MT"/>
    <property type="match status" value="1"/>
</dbReference>
<evidence type="ECO:0000256" key="12">
    <source>
        <dbReference type="ARBA" id="ARBA00029736"/>
    </source>
</evidence>
<evidence type="ECO:0000256" key="14">
    <source>
        <dbReference type="ARBA" id="ARBA00047783"/>
    </source>
</evidence>
<dbReference type="GO" id="GO:0052906">
    <property type="term" value="F:tRNA (guanine(37)-N1)-methyltransferase activity"/>
    <property type="evidence" value="ECO:0007669"/>
    <property type="project" value="UniProtKB-UniRule"/>
</dbReference>
<dbReference type="InterPro" id="IPR002649">
    <property type="entry name" value="tRNA_m1G_MeTrfase_TrmD"/>
</dbReference>
<comment type="function">
    <text evidence="1 15 17">Specifically methylates guanosine-37 in various tRNAs.</text>
</comment>
<dbReference type="SUPFAM" id="SSF75217">
    <property type="entry name" value="alpha/beta knot"/>
    <property type="match status" value="1"/>
</dbReference>
<dbReference type="AlphaFoldDB" id="A0A1M5E7E1"/>
<comment type="subcellular location">
    <subcellularLocation>
        <location evidence="2 15 17">Cytoplasm</location>
    </subcellularLocation>
</comment>
<gene>
    <name evidence="15" type="primary">trmD</name>
    <name evidence="19" type="ORF">SAMN02746089_02496</name>
</gene>
<feature type="binding site" evidence="15 16">
    <location>
        <position position="110"/>
    </location>
    <ligand>
        <name>S-adenosyl-L-methionine</name>
        <dbReference type="ChEBI" id="CHEBI:59789"/>
    </ligand>
</feature>
<keyword evidence="9 15" id="KW-0808">Transferase</keyword>
<dbReference type="EMBL" id="FQVH01000042">
    <property type="protein sequence ID" value="SHF75110.1"/>
    <property type="molecule type" value="Genomic_DNA"/>
</dbReference>
<comment type="similarity">
    <text evidence="3 15 17">Belongs to the RNA methyltransferase TrmD family.</text>
</comment>
<evidence type="ECO:0000256" key="6">
    <source>
        <dbReference type="ARBA" id="ARBA00014679"/>
    </source>
</evidence>
<evidence type="ECO:0000313" key="19">
    <source>
        <dbReference type="EMBL" id="SHF75110.1"/>
    </source>
</evidence>
<organism evidence="19 20">
    <name type="scientific">Caldanaerobius fijiensis DSM 17918</name>
    <dbReference type="NCBI Taxonomy" id="1121256"/>
    <lineage>
        <taxon>Bacteria</taxon>
        <taxon>Bacillati</taxon>
        <taxon>Bacillota</taxon>
        <taxon>Clostridia</taxon>
        <taxon>Thermoanaerobacterales</taxon>
        <taxon>Thermoanaerobacteraceae</taxon>
        <taxon>Caldanaerobius</taxon>
    </lineage>
</organism>
<evidence type="ECO:0000256" key="16">
    <source>
        <dbReference type="PIRSR" id="PIRSR000386-1"/>
    </source>
</evidence>
<name>A0A1M5E7E1_9THEO</name>
<dbReference type="PANTHER" id="PTHR46417">
    <property type="entry name" value="TRNA (GUANINE-N(1)-)-METHYLTRANSFERASE"/>
    <property type="match status" value="1"/>
</dbReference>
<dbReference type="CDD" id="cd18080">
    <property type="entry name" value="TrmD-like"/>
    <property type="match status" value="1"/>
</dbReference>
<dbReference type="PIRSF" id="PIRSF000386">
    <property type="entry name" value="tRNA_mtase"/>
    <property type="match status" value="1"/>
</dbReference>
<keyword evidence="10 15" id="KW-0949">S-adenosyl-L-methionine</keyword>
<evidence type="ECO:0000256" key="7">
    <source>
        <dbReference type="ARBA" id="ARBA00022490"/>
    </source>
</evidence>
<dbReference type="Proteomes" id="UP000184088">
    <property type="component" value="Unassembled WGS sequence"/>
</dbReference>
<feature type="domain" description="tRNA methyltransferase TRMD/TRM10-type" evidence="18">
    <location>
        <begin position="1"/>
        <end position="221"/>
    </location>
</feature>
<keyword evidence="11 15" id="KW-0819">tRNA processing</keyword>
<dbReference type="PANTHER" id="PTHR46417:SF1">
    <property type="entry name" value="TRNA (GUANINE-N(1)-)-METHYLTRANSFERASE"/>
    <property type="match status" value="1"/>
</dbReference>
<dbReference type="InterPro" id="IPR023148">
    <property type="entry name" value="tRNA_m1G_MeTrfase_C_sf"/>
</dbReference>
<dbReference type="InterPro" id="IPR016009">
    <property type="entry name" value="tRNA_MeTrfase_TRMD/TRM10"/>
</dbReference>
<accession>A0A1M5E7E1</accession>
<dbReference type="InterPro" id="IPR029026">
    <property type="entry name" value="tRNA_m1G_MTases_N"/>
</dbReference>
<evidence type="ECO:0000256" key="10">
    <source>
        <dbReference type="ARBA" id="ARBA00022691"/>
    </source>
</evidence>
<proteinExistence type="inferred from homology"/>
<evidence type="ECO:0000256" key="11">
    <source>
        <dbReference type="ARBA" id="ARBA00022694"/>
    </source>
</evidence>
<dbReference type="OrthoDB" id="9807416at2"/>
<feature type="binding site" evidence="15 16">
    <location>
        <begin position="130"/>
        <end position="135"/>
    </location>
    <ligand>
        <name>S-adenosyl-L-methionine</name>
        <dbReference type="ChEBI" id="CHEBI:59789"/>
    </ligand>
</feature>
<keyword evidence="8 15" id="KW-0489">Methyltransferase</keyword>
<dbReference type="FunFam" id="1.10.1270.20:FF:000001">
    <property type="entry name" value="tRNA (guanine-N(1)-)-methyltransferase"/>
    <property type="match status" value="1"/>
</dbReference>
<evidence type="ECO:0000256" key="3">
    <source>
        <dbReference type="ARBA" id="ARBA00007630"/>
    </source>
</evidence>
<sequence length="250" mass="28403">MKFDILTLFPEMFYGMLNTSIISRAINNGIIQVNLVNIRDFSLDKHKKVDDYPFGGGTGMVMACEPIARAINSVRKDESRVVYMSPRGRVYNQRIAKEYSKLEHVIILCGHYEGVDQRVIDLEVDDEISLGDFVLTGGEIAAMAFVDSVSRLIPGVLPEGAVDEESFNDGLLEYPQYTRPAVYKGIEVPSVLLSGNHKLIKRWRRKKAFEITMLRRPDLLADAKLSQEDLQIIFELECENIKCNNRKEVK</sequence>
<dbReference type="Gene3D" id="1.10.1270.20">
    <property type="entry name" value="tRNA(m1g37)methyltransferase, domain 2"/>
    <property type="match status" value="1"/>
</dbReference>
<dbReference type="GO" id="GO:0002939">
    <property type="term" value="P:tRNA N1-guanine methylation"/>
    <property type="evidence" value="ECO:0007669"/>
    <property type="project" value="TreeGrafter"/>
</dbReference>
<keyword evidence="7 15" id="KW-0963">Cytoplasm</keyword>
<protein>
    <recommendedName>
        <fullName evidence="6 15">tRNA (guanine-N(1)-)-methyltransferase</fullName>
        <ecNumber evidence="5 15">2.1.1.228</ecNumber>
    </recommendedName>
    <alternativeName>
        <fullName evidence="12 15">M1G-methyltransferase</fullName>
    </alternativeName>
    <alternativeName>
        <fullName evidence="13 15">tRNA [GM37] methyltransferase</fullName>
    </alternativeName>
</protein>
<evidence type="ECO:0000256" key="13">
    <source>
        <dbReference type="ARBA" id="ARBA00033392"/>
    </source>
</evidence>
<evidence type="ECO:0000256" key="4">
    <source>
        <dbReference type="ARBA" id="ARBA00011738"/>
    </source>
</evidence>
<dbReference type="NCBIfam" id="TIGR00088">
    <property type="entry name" value="trmD"/>
    <property type="match status" value="1"/>
</dbReference>
<dbReference type="NCBIfam" id="NF000648">
    <property type="entry name" value="PRK00026.1"/>
    <property type="match status" value="1"/>
</dbReference>
<dbReference type="HAMAP" id="MF_00605">
    <property type="entry name" value="TrmD"/>
    <property type="match status" value="1"/>
</dbReference>
<dbReference type="GO" id="GO:0005829">
    <property type="term" value="C:cytosol"/>
    <property type="evidence" value="ECO:0007669"/>
    <property type="project" value="TreeGrafter"/>
</dbReference>
<evidence type="ECO:0000256" key="15">
    <source>
        <dbReference type="HAMAP-Rule" id="MF_00605"/>
    </source>
</evidence>
<comment type="catalytic activity">
    <reaction evidence="14 15 17">
        <text>guanosine(37) in tRNA + S-adenosyl-L-methionine = N(1)-methylguanosine(37) in tRNA + S-adenosyl-L-homocysteine + H(+)</text>
        <dbReference type="Rhea" id="RHEA:36899"/>
        <dbReference type="Rhea" id="RHEA-COMP:10145"/>
        <dbReference type="Rhea" id="RHEA-COMP:10147"/>
        <dbReference type="ChEBI" id="CHEBI:15378"/>
        <dbReference type="ChEBI" id="CHEBI:57856"/>
        <dbReference type="ChEBI" id="CHEBI:59789"/>
        <dbReference type="ChEBI" id="CHEBI:73542"/>
        <dbReference type="ChEBI" id="CHEBI:74269"/>
        <dbReference type="EC" id="2.1.1.228"/>
    </reaction>
</comment>
<dbReference type="Gene3D" id="3.40.1280.10">
    <property type="match status" value="1"/>
</dbReference>
<evidence type="ECO:0000256" key="17">
    <source>
        <dbReference type="RuleBase" id="RU003464"/>
    </source>
</evidence>
<evidence type="ECO:0000256" key="1">
    <source>
        <dbReference type="ARBA" id="ARBA00002634"/>
    </source>
</evidence>
<dbReference type="FunFam" id="3.40.1280.10:FF:000001">
    <property type="entry name" value="tRNA (guanine-N(1)-)-methyltransferase"/>
    <property type="match status" value="1"/>
</dbReference>
<evidence type="ECO:0000256" key="2">
    <source>
        <dbReference type="ARBA" id="ARBA00004496"/>
    </source>
</evidence>
<comment type="subunit">
    <text evidence="4 15 17">Homodimer.</text>
</comment>